<keyword evidence="4" id="KW-0804">Transcription</keyword>
<gene>
    <name evidence="8" type="ORF">L484_005257</name>
</gene>
<proteinExistence type="predicted"/>
<reference evidence="9" key="1">
    <citation type="submission" date="2013-01" db="EMBL/GenBank/DDBJ databases">
        <title>Draft Genome Sequence of a Mulberry Tree, Morus notabilis C.K. Schneid.</title>
        <authorList>
            <person name="He N."/>
            <person name="Zhao S."/>
        </authorList>
    </citation>
    <scope>NUCLEOTIDE SEQUENCE</scope>
</reference>
<dbReference type="CDD" id="cd11454">
    <property type="entry name" value="bHLH_AtIND_like"/>
    <property type="match status" value="1"/>
</dbReference>
<keyword evidence="9" id="KW-1185">Reference proteome</keyword>
<evidence type="ECO:0000256" key="3">
    <source>
        <dbReference type="ARBA" id="ARBA00023125"/>
    </source>
</evidence>
<evidence type="ECO:0000313" key="8">
    <source>
        <dbReference type="EMBL" id="EXB43796.1"/>
    </source>
</evidence>
<dbReference type="Gene3D" id="4.10.280.10">
    <property type="entry name" value="Helix-loop-helix DNA-binding domain"/>
    <property type="match status" value="1"/>
</dbReference>
<evidence type="ECO:0000256" key="6">
    <source>
        <dbReference type="SAM" id="MobiDB-lite"/>
    </source>
</evidence>
<dbReference type="GO" id="GO:0046983">
    <property type="term" value="F:protein dimerization activity"/>
    <property type="evidence" value="ECO:0007669"/>
    <property type="project" value="InterPro"/>
</dbReference>
<accession>W9QMS7</accession>
<keyword evidence="3" id="KW-0238">DNA-binding</keyword>
<dbReference type="GO" id="GO:0048766">
    <property type="term" value="P:root hair initiation"/>
    <property type="evidence" value="ECO:0007669"/>
    <property type="project" value="UniProtKB-ARBA"/>
</dbReference>
<dbReference type="eggNOG" id="ENOG502R684">
    <property type="taxonomic scope" value="Eukaryota"/>
</dbReference>
<protein>
    <submittedName>
        <fullName evidence="8">Transcription factor bHLH85</fullName>
    </submittedName>
</protein>
<dbReference type="OrthoDB" id="651283at2759"/>
<organism evidence="8 9">
    <name type="scientific">Morus notabilis</name>
    <dbReference type="NCBI Taxonomy" id="981085"/>
    <lineage>
        <taxon>Eukaryota</taxon>
        <taxon>Viridiplantae</taxon>
        <taxon>Streptophyta</taxon>
        <taxon>Embryophyta</taxon>
        <taxon>Tracheophyta</taxon>
        <taxon>Spermatophyta</taxon>
        <taxon>Magnoliopsida</taxon>
        <taxon>eudicotyledons</taxon>
        <taxon>Gunneridae</taxon>
        <taxon>Pentapetalae</taxon>
        <taxon>rosids</taxon>
        <taxon>fabids</taxon>
        <taxon>Rosales</taxon>
        <taxon>Moraceae</taxon>
        <taxon>Moreae</taxon>
        <taxon>Morus</taxon>
    </lineage>
</organism>
<dbReference type="Pfam" id="PF00010">
    <property type="entry name" value="HLH"/>
    <property type="match status" value="1"/>
</dbReference>
<dbReference type="PANTHER" id="PTHR16223">
    <property type="entry name" value="TRANSCRIPTION FACTOR BHLH83-RELATED"/>
    <property type="match status" value="1"/>
</dbReference>
<dbReference type="SUPFAM" id="SSF47459">
    <property type="entry name" value="HLH, helix-loop-helix DNA-binding domain"/>
    <property type="match status" value="1"/>
</dbReference>
<evidence type="ECO:0000256" key="2">
    <source>
        <dbReference type="ARBA" id="ARBA00023015"/>
    </source>
</evidence>
<evidence type="ECO:0000256" key="1">
    <source>
        <dbReference type="ARBA" id="ARBA00004123"/>
    </source>
</evidence>
<evidence type="ECO:0000256" key="5">
    <source>
        <dbReference type="ARBA" id="ARBA00023242"/>
    </source>
</evidence>
<comment type="subcellular location">
    <subcellularLocation>
        <location evidence="1">Nucleus</location>
    </subcellularLocation>
</comment>
<evidence type="ECO:0000256" key="4">
    <source>
        <dbReference type="ARBA" id="ARBA00023163"/>
    </source>
</evidence>
<dbReference type="AlphaFoldDB" id="W9QMS7"/>
<dbReference type="EMBL" id="KE343843">
    <property type="protein sequence ID" value="EXB43796.1"/>
    <property type="molecule type" value="Genomic_DNA"/>
</dbReference>
<keyword evidence="5" id="KW-0539">Nucleus</keyword>
<sequence length="342" mass="38147">MESIGAFPEGDWESFSRMFSEDLDFTPHFLGQCSFPNSHFGQSSSSFCPNISRDHDQANTESLFHTLDSLNSNLQYLSQESSYTSTSATQESYYFSDSCHIPVTNDVSLPIFLTDHEKNNVDGSYNIPALSDINVIMGEAFCNVKEDYGNHRKRMSDAAELDKINPESPPNPKKKARVSSDAQKNKKNVEWPKKRQLKVQAPNGKEEENNTGIDGQSTSSYSSEDDNASQENNGGAISDTKSLTAVNLSGKARASRGSATDPQSLYARKRRERINERLKILQNLVPSGTKVDISTMLEEAVHYVKFLQLQIKLLSSDDLWMYAPIAYNGMDIGLNKKLSELV</sequence>
<feature type="compositionally biased region" description="Polar residues" evidence="6">
    <location>
        <begin position="229"/>
        <end position="242"/>
    </location>
</feature>
<feature type="compositionally biased region" description="Basic and acidic residues" evidence="6">
    <location>
        <begin position="153"/>
        <end position="165"/>
    </location>
</feature>
<keyword evidence="2" id="KW-0805">Transcription regulation</keyword>
<dbReference type="FunFam" id="4.10.280.10:FF:000022">
    <property type="entry name" value="Basic helix-loop-helix transcription factor"/>
    <property type="match status" value="1"/>
</dbReference>
<feature type="domain" description="BHLH" evidence="7">
    <location>
        <begin position="258"/>
        <end position="307"/>
    </location>
</feature>
<dbReference type="GO" id="GO:0000981">
    <property type="term" value="F:DNA-binding transcription factor activity, RNA polymerase II-specific"/>
    <property type="evidence" value="ECO:0007669"/>
    <property type="project" value="TreeGrafter"/>
</dbReference>
<dbReference type="SMART" id="SM00353">
    <property type="entry name" value="HLH"/>
    <property type="match status" value="1"/>
</dbReference>
<evidence type="ECO:0000259" key="7">
    <source>
        <dbReference type="PROSITE" id="PS50888"/>
    </source>
</evidence>
<dbReference type="InterPro" id="IPR036638">
    <property type="entry name" value="HLH_DNA-bd_sf"/>
</dbReference>
<dbReference type="STRING" id="981085.W9QMS7"/>
<dbReference type="GO" id="GO:0000978">
    <property type="term" value="F:RNA polymerase II cis-regulatory region sequence-specific DNA binding"/>
    <property type="evidence" value="ECO:0007669"/>
    <property type="project" value="TreeGrafter"/>
</dbReference>
<feature type="region of interest" description="Disordered" evidence="6">
    <location>
        <begin position="153"/>
        <end position="242"/>
    </location>
</feature>
<name>W9QMS7_9ROSA</name>
<feature type="compositionally biased region" description="Polar residues" evidence="6">
    <location>
        <begin position="210"/>
        <end position="222"/>
    </location>
</feature>
<dbReference type="GO" id="GO:0005634">
    <property type="term" value="C:nucleus"/>
    <property type="evidence" value="ECO:0007669"/>
    <property type="project" value="UniProtKB-SubCell"/>
</dbReference>
<dbReference type="PROSITE" id="PS50888">
    <property type="entry name" value="BHLH"/>
    <property type="match status" value="1"/>
</dbReference>
<evidence type="ECO:0000313" key="9">
    <source>
        <dbReference type="Proteomes" id="UP000030645"/>
    </source>
</evidence>
<feature type="compositionally biased region" description="Basic and acidic residues" evidence="6">
    <location>
        <begin position="183"/>
        <end position="193"/>
    </location>
</feature>
<dbReference type="InterPro" id="IPR011598">
    <property type="entry name" value="bHLH_dom"/>
</dbReference>
<dbReference type="Proteomes" id="UP000030645">
    <property type="component" value="Unassembled WGS sequence"/>
</dbReference>
<dbReference type="KEGG" id="mnt:21388732"/>
<dbReference type="PANTHER" id="PTHR16223:SF338">
    <property type="entry name" value="TRANSCRIPTION FACTOR RSL2"/>
    <property type="match status" value="1"/>
</dbReference>
<dbReference type="InterPro" id="IPR045843">
    <property type="entry name" value="IND-like"/>
</dbReference>